<evidence type="ECO:0000256" key="6">
    <source>
        <dbReference type="ARBA" id="ARBA00022490"/>
    </source>
</evidence>
<keyword evidence="11" id="KW-0012">Acyltransferase</keyword>
<dbReference type="FunFam" id="3.40.630.30:FF:000033">
    <property type="entry name" value="N-alpha-acetyltransferase 40 isoform X1"/>
    <property type="match status" value="1"/>
</dbReference>
<dbReference type="OMA" id="ETNVGPY"/>
<dbReference type="PANTHER" id="PTHR20531">
    <property type="entry name" value="N-ALPHA-ACETYLTRANSFERASE 40"/>
    <property type="match status" value="1"/>
</dbReference>
<evidence type="ECO:0000256" key="1">
    <source>
        <dbReference type="ARBA" id="ARBA00004123"/>
    </source>
</evidence>
<dbReference type="CTD" id="79829"/>
<dbReference type="InterPro" id="IPR039949">
    <property type="entry name" value="NAA40"/>
</dbReference>
<keyword evidence="10" id="KW-0449">Lipoprotein</keyword>
<name>A0A914BDI8_PATMI</name>
<keyword evidence="18" id="KW-1185">Reference proteome</keyword>
<keyword evidence="6" id="KW-0963">Cytoplasm</keyword>
<dbReference type="InterPro" id="IPR016181">
    <property type="entry name" value="Acyl_CoA_acyltransferase"/>
</dbReference>
<dbReference type="EnsemblMetazoa" id="XM_038217569.1">
    <property type="protein sequence ID" value="XP_038073497.1"/>
    <property type="gene ID" value="LOC119741707"/>
</dbReference>
<sequence length="241" mass="28064">MGRKSAKGKEKKLKRKEEQASLAASQAVVDAANALDDPMESLAPFKKYNRNGLNLTIDCCRSTSLDEQTLDWAFNLTKKNMQTLYEASKSGWRSREKRDEMTDDRAWYLIARETDDTPVGLIHFRFDMDFDDEVVYCYEIQLVESVRRKGLGKFLMQILSLLAHKVHMKKVMLTVFKKNFTAFEFFKNTLKFEIDETSPSIFDPLEEDEYDYEIMSKAVPQKKVPQPRQVCRDRCCTQAVH</sequence>
<evidence type="ECO:0000256" key="11">
    <source>
        <dbReference type="ARBA" id="ARBA00023315"/>
    </source>
</evidence>
<evidence type="ECO:0000313" key="17">
    <source>
        <dbReference type="EnsemblMetazoa" id="XP_038073497.1"/>
    </source>
</evidence>
<dbReference type="EC" id="2.3.1.257" evidence="4"/>
<keyword evidence="8" id="KW-0519">Myristate</keyword>
<organism evidence="17 18">
    <name type="scientific">Patiria miniata</name>
    <name type="common">Bat star</name>
    <name type="synonym">Asterina miniata</name>
    <dbReference type="NCBI Taxonomy" id="46514"/>
    <lineage>
        <taxon>Eukaryota</taxon>
        <taxon>Metazoa</taxon>
        <taxon>Echinodermata</taxon>
        <taxon>Eleutherozoa</taxon>
        <taxon>Asterozoa</taxon>
        <taxon>Asteroidea</taxon>
        <taxon>Valvatacea</taxon>
        <taxon>Valvatida</taxon>
        <taxon>Asterinidae</taxon>
        <taxon>Patiria</taxon>
    </lineage>
</organism>
<evidence type="ECO:0000313" key="18">
    <source>
        <dbReference type="Proteomes" id="UP000887568"/>
    </source>
</evidence>
<dbReference type="InterPro" id="IPR000182">
    <property type="entry name" value="GNAT_dom"/>
</dbReference>
<evidence type="ECO:0000259" key="16">
    <source>
        <dbReference type="PROSITE" id="PS51186"/>
    </source>
</evidence>
<dbReference type="GO" id="GO:0043998">
    <property type="term" value="F:histone H2A acetyltransferase activity"/>
    <property type="evidence" value="ECO:0007669"/>
    <property type="project" value="InterPro"/>
</dbReference>
<reference evidence="17" key="1">
    <citation type="submission" date="2022-11" db="UniProtKB">
        <authorList>
            <consortium name="EnsemblMetazoa"/>
        </authorList>
    </citation>
    <scope>IDENTIFICATION</scope>
</reference>
<dbReference type="GO" id="GO:1990189">
    <property type="term" value="F:protein N-terminal-serine acetyltransferase activity"/>
    <property type="evidence" value="ECO:0007669"/>
    <property type="project" value="UniProtKB-EC"/>
</dbReference>
<protein>
    <recommendedName>
        <fullName evidence="5">N-alpha-acetyltransferase 40</fullName>
        <ecNumber evidence="4">2.3.1.257</ecNumber>
    </recommendedName>
    <alternativeName>
        <fullName evidence="14">N-acetyltransferase 11</fullName>
    </alternativeName>
    <alternativeName>
        <fullName evidence="15">N-alpha-acetyltransferase D</fullName>
    </alternativeName>
</protein>
<dbReference type="Pfam" id="PF00583">
    <property type="entry name" value="Acetyltransf_1"/>
    <property type="match status" value="1"/>
</dbReference>
<evidence type="ECO:0000256" key="12">
    <source>
        <dbReference type="ARBA" id="ARBA00047821"/>
    </source>
</evidence>
<evidence type="ECO:0000256" key="4">
    <source>
        <dbReference type="ARBA" id="ARBA00012950"/>
    </source>
</evidence>
<keyword evidence="7" id="KW-0808">Transferase</keyword>
<dbReference type="PANTHER" id="PTHR20531:SF1">
    <property type="entry name" value="N-ALPHA-ACETYLTRANSFERASE 40"/>
    <property type="match status" value="1"/>
</dbReference>
<dbReference type="GeneID" id="119741707"/>
<comment type="catalytic activity">
    <reaction evidence="12">
        <text>N-terminal L-seryl-[histone H2A] + acetyl-CoA = N-terminal N(alpha)-acetyl-L-seryl-[histone H2A] + CoA + H(+)</text>
        <dbReference type="Rhea" id="RHEA:50600"/>
        <dbReference type="Rhea" id="RHEA-COMP:12742"/>
        <dbReference type="Rhea" id="RHEA-COMP:12744"/>
        <dbReference type="ChEBI" id="CHEBI:15378"/>
        <dbReference type="ChEBI" id="CHEBI:57287"/>
        <dbReference type="ChEBI" id="CHEBI:57288"/>
        <dbReference type="ChEBI" id="CHEBI:64738"/>
        <dbReference type="ChEBI" id="CHEBI:83690"/>
        <dbReference type="EC" id="2.3.1.257"/>
    </reaction>
</comment>
<dbReference type="OrthoDB" id="424551at2759"/>
<dbReference type="RefSeq" id="XP_038073497.1">
    <property type="nucleotide sequence ID" value="XM_038217569.1"/>
</dbReference>
<evidence type="ECO:0000256" key="7">
    <source>
        <dbReference type="ARBA" id="ARBA00022679"/>
    </source>
</evidence>
<evidence type="ECO:0000256" key="14">
    <source>
        <dbReference type="ARBA" id="ARBA00079213"/>
    </source>
</evidence>
<evidence type="ECO:0000256" key="13">
    <source>
        <dbReference type="ARBA" id="ARBA00049524"/>
    </source>
</evidence>
<evidence type="ECO:0000256" key="10">
    <source>
        <dbReference type="ARBA" id="ARBA00023288"/>
    </source>
</evidence>
<dbReference type="GO" id="GO:0010485">
    <property type="term" value="F:histone H4 acetyltransferase activity"/>
    <property type="evidence" value="ECO:0007669"/>
    <property type="project" value="InterPro"/>
</dbReference>
<comment type="catalytic activity">
    <reaction evidence="13">
        <text>N-terminal L-seryl-[histone H4] + acetyl-CoA = N-terminal N(alpha)-acetyl-L-seryl-[histone H4] + CoA + H(+)</text>
        <dbReference type="Rhea" id="RHEA:50596"/>
        <dbReference type="Rhea" id="RHEA-COMP:12740"/>
        <dbReference type="Rhea" id="RHEA-COMP:12743"/>
        <dbReference type="ChEBI" id="CHEBI:15378"/>
        <dbReference type="ChEBI" id="CHEBI:57287"/>
        <dbReference type="ChEBI" id="CHEBI:57288"/>
        <dbReference type="ChEBI" id="CHEBI:64738"/>
        <dbReference type="ChEBI" id="CHEBI:83690"/>
        <dbReference type="EC" id="2.3.1.257"/>
    </reaction>
</comment>
<evidence type="ECO:0000256" key="5">
    <source>
        <dbReference type="ARBA" id="ARBA00015043"/>
    </source>
</evidence>
<evidence type="ECO:0000256" key="3">
    <source>
        <dbReference type="ARBA" id="ARBA00008870"/>
    </source>
</evidence>
<dbReference type="GO" id="GO:0005634">
    <property type="term" value="C:nucleus"/>
    <property type="evidence" value="ECO:0007669"/>
    <property type="project" value="UniProtKB-SubCell"/>
</dbReference>
<feature type="domain" description="N-acetyltransferase" evidence="16">
    <location>
        <begin position="65"/>
        <end position="220"/>
    </location>
</feature>
<comment type="similarity">
    <text evidence="3">Belongs to the acetyltransferase family. NAA40 subfamily.</text>
</comment>
<evidence type="ECO:0000256" key="8">
    <source>
        <dbReference type="ARBA" id="ARBA00022707"/>
    </source>
</evidence>
<accession>A0A914BDI8</accession>
<keyword evidence="9" id="KW-0539">Nucleus</keyword>
<dbReference type="Gene3D" id="3.40.630.30">
    <property type="match status" value="1"/>
</dbReference>
<evidence type="ECO:0000256" key="15">
    <source>
        <dbReference type="ARBA" id="ARBA00082154"/>
    </source>
</evidence>
<evidence type="ECO:0000256" key="2">
    <source>
        <dbReference type="ARBA" id="ARBA00004496"/>
    </source>
</evidence>
<proteinExistence type="inferred from homology"/>
<evidence type="ECO:0000256" key="9">
    <source>
        <dbReference type="ARBA" id="ARBA00023242"/>
    </source>
</evidence>
<dbReference type="Proteomes" id="UP000887568">
    <property type="component" value="Unplaced"/>
</dbReference>
<comment type="subcellular location">
    <subcellularLocation>
        <location evidence="2">Cytoplasm</location>
    </subcellularLocation>
    <subcellularLocation>
        <location evidence="1">Nucleus</location>
    </subcellularLocation>
</comment>
<dbReference type="PROSITE" id="PS51186">
    <property type="entry name" value="GNAT"/>
    <property type="match status" value="1"/>
</dbReference>
<dbReference type="SUPFAM" id="SSF55729">
    <property type="entry name" value="Acyl-CoA N-acyltransferases (Nat)"/>
    <property type="match status" value="1"/>
</dbReference>
<dbReference type="AlphaFoldDB" id="A0A914BDI8"/>
<dbReference type="CDD" id="cd04301">
    <property type="entry name" value="NAT_SF"/>
    <property type="match status" value="1"/>
</dbReference>
<dbReference type="GO" id="GO:0005737">
    <property type="term" value="C:cytoplasm"/>
    <property type="evidence" value="ECO:0007669"/>
    <property type="project" value="UniProtKB-SubCell"/>
</dbReference>